<dbReference type="SMART" id="SM00822">
    <property type="entry name" value="PKS_KR"/>
    <property type="match status" value="1"/>
</dbReference>
<organism evidence="4 5">
    <name type="scientific">Aureobasidium pullulans</name>
    <name type="common">Black yeast</name>
    <name type="synonym">Pullularia pullulans</name>
    <dbReference type="NCBI Taxonomy" id="5580"/>
    <lineage>
        <taxon>Eukaryota</taxon>
        <taxon>Fungi</taxon>
        <taxon>Dikarya</taxon>
        <taxon>Ascomycota</taxon>
        <taxon>Pezizomycotina</taxon>
        <taxon>Dothideomycetes</taxon>
        <taxon>Dothideomycetidae</taxon>
        <taxon>Dothideales</taxon>
        <taxon>Saccotheciaceae</taxon>
        <taxon>Aureobasidium</taxon>
    </lineage>
</organism>
<name>A0ABR0T946_AURPU</name>
<dbReference type="PANTHER" id="PTHR42901">
    <property type="entry name" value="ALCOHOL DEHYDROGENASE"/>
    <property type="match status" value="1"/>
</dbReference>
<evidence type="ECO:0000256" key="1">
    <source>
        <dbReference type="ARBA" id="ARBA00006484"/>
    </source>
</evidence>
<sequence>MAPYSSPVPTWRRDTYAAISPDLPKLSTKGRNIVITGGGSGIGAAIAKSFARSGAASISILGRRQDVLSSTASELATDFPLTKFFKYVTDLTSRQSTFEAFEEIKSNIGTVDVLVANAGVMPKLTSIRDSDPEEFSQAIDINVKGNLNLVQTFLPVASGKAVILHVSAGAVNLPFIPGFGGYHASKIAAAKIFDYLHHENPELFVLNFHPGIIKTAMTGDAEGLAYDEIELPADFAVWAASEEAKFLNGKFVWANWDVDELKTMSKMIRDGPKFTLGFNS</sequence>
<dbReference type="PRINTS" id="PR00081">
    <property type="entry name" value="GDHRDH"/>
</dbReference>
<protein>
    <recommendedName>
        <fullName evidence="3">Ketoreductase domain-containing protein</fullName>
    </recommendedName>
</protein>
<dbReference type="EMBL" id="JASGXD010000015">
    <property type="protein sequence ID" value="KAK6000899.1"/>
    <property type="molecule type" value="Genomic_DNA"/>
</dbReference>
<reference evidence="4 5" key="1">
    <citation type="submission" date="2023-11" db="EMBL/GenBank/DDBJ databases">
        <title>Draft genome sequence and annotation of the polyextremotolerant black yeast-like fungus Aureobasidium pullulans NRRL 62042.</title>
        <authorList>
            <person name="Dielentheis-Frenken M.R.E."/>
            <person name="Wibberg D."/>
            <person name="Blank L.M."/>
            <person name="Tiso T."/>
        </authorList>
    </citation>
    <scope>NUCLEOTIDE SEQUENCE [LARGE SCALE GENOMIC DNA]</scope>
    <source>
        <strain evidence="4 5">NRRL 62042</strain>
    </source>
</reference>
<keyword evidence="2" id="KW-0560">Oxidoreductase</keyword>
<evidence type="ECO:0000256" key="2">
    <source>
        <dbReference type="ARBA" id="ARBA00023002"/>
    </source>
</evidence>
<dbReference type="Gene3D" id="3.40.50.720">
    <property type="entry name" value="NAD(P)-binding Rossmann-like Domain"/>
    <property type="match status" value="1"/>
</dbReference>
<dbReference type="CDD" id="cd05233">
    <property type="entry name" value="SDR_c"/>
    <property type="match status" value="1"/>
</dbReference>
<dbReference type="InterPro" id="IPR036291">
    <property type="entry name" value="NAD(P)-bd_dom_sf"/>
</dbReference>
<dbReference type="SUPFAM" id="SSF51735">
    <property type="entry name" value="NAD(P)-binding Rossmann-fold domains"/>
    <property type="match status" value="1"/>
</dbReference>
<dbReference type="Proteomes" id="UP001341245">
    <property type="component" value="Unassembled WGS sequence"/>
</dbReference>
<dbReference type="Pfam" id="PF00106">
    <property type="entry name" value="adh_short"/>
    <property type="match status" value="1"/>
</dbReference>
<evidence type="ECO:0000313" key="5">
    <source>
        <dbReference type="Proteomes" id="UP001341245"/>
    </source>
</evidence>
<keyword evidence="5" id="KW-1185">Reference proteome</keyword>
<gene>
    <name evidence="4" type="ORF">QM012_002982</name>
</gene>
<evidence type="ECO:0000313" key="4">
    <source>
        <dbReference type="EMBL" id="KAK6000899.1"/>
    </source>
</evidence>
<feature type="domain" description="Ketoreductase" evidence="3">
    <location>
        <begin position="31"/>
        <end position="211"/>
    </location>
</feature>
<dbReference type="InterPro" id="IPR057326">
    <property type="entry name" value="KR_dom"/>
</dbReference>
<comment type="similarity">
    <text evidence="1">Belongs to the short-chain dehydrogenases/reductases (SDR) family.</text>
</comment>
<proteinExistence type="inferred from homology"/>
<dbReference type="InterPro" id="IPR002347">
    <property type="entry name" value="SDR_fam"/>
</dbReference>
<accession>A0ABR0T946</accession>
<evidence type="ECO:0000259" key="3">
    <source>
        <dbReference type="SMART" id="SM00822"/>
    </source>
</evidence>
<comment type="caution">
    <text evidence="4">The sequence shown here is derived from an EMBL/GenBank/DDBJ whole genome shotgun (WGS) entry which is preliminary data.</text>
</comment>
<dbReference type="PANTHER" id="PTHR42901:SF1">
    <property type="entry name" value="ALCOHOL DEHYDROGENASE"/>
    <property type="match status" value="1"/>
</dbReference>